<feature type="coiled-coil region" evidence="1">
    <location>
        <begin position="41"/>
        <end position="68"/>
    </location>
</feature>
<protein>
    <recommendedName>
        <fullName evidence="3">Peptidase S74 domain-containing protein</fullName>
    </recommendedName>
</protein>
<proteinExistence type="predicted"/>
<evidence type="ECO:0008006" key="3">
    <source>
        <dbReference type="Google" id="ProtNLM"/>
    </source>
</evidence>
<gene>
    <name evidence="2" type="ORF">CHYS00102_LOCUS16478</name>
</gene>
<evidence type="ECO:0000313" key="2">
    <source>
        <dbReference type="EMBL" id="CAD8889273.1"/>
    </source>
</evidence>
<dbReference type="CDD" id="cd12819">
    <property type="entry name" value="LbR_vir_like"/>
    <property type="match status" value="1"/>
</dbReference>
<organism evidence="2">
    <name type="scientific">Corethron hystrix</name>
    <dbReference type="NCBI Taxonomy" id="216773"/>
    <lineage>
        <taxon>Eukaryota</taxon>
        <taxon>Sar</taxon>
        <taxon>Stramenopiles</taxon>
        <taxon>Ochrophyta</taxon>
        <taxon>Bacillariophyta</taxon>
        <taxon>Coscinodiscophyceae</taxon>
        <taxon>Corethrophycidae</taxon>
        <taxon>Corethrales</taxon>
        <taxon>Corethraceae</taxon>
        <taxon>Corethron</taxon>
    </lineage>
</organism>
<keyword evidence="1" id="KW-0175">Coiled coil</keyword>
<dbReference type="AlphaFoldDB" id="A0A7S1FTJ0"/>
<dbReference type="EMBL" id="HBFR01022955">
    <property type="protein sequence ID" value="CAD8889273.1"/>
    <property type="molecule type" value="Transcribed_RNA"/>
</dbReference>
<accession>A0A7S1FTJ0</accession>
<dbReference type="InterPro" id="IPR011049">
    <property type="entry name" value="Serralysin-like_metalloprot_C"/>
</dbReference>
<dbReference type="Gene3D" id="2.150.10.10">
    <property type="entry name" value="Serralysin-like metalloprotease, C-terminal"/>
    <property type="match status" value="2"/>
</dbReference>
<sequence>MKNFESTKVVLIMAISLLGFGLQGYRITSLQVSNASSVARLNEVEAKIDSLISNAEDAKTTIRALEINMINSSNATSPSTPFTRDGGGWWVADDAMFRFPKGIVVGVKNPRCTYGEATLSVNGLRHILANCPEGVGSVTFGHENTASGENSSVLGGKGNIASGITASVLAGFRNTAVGDFSTVSGGSANHATGIKSTVSGGLKNHATTSNTSVSGGEKNNAIGMAASVSGGFRNTAKGGHASTTGGSYNDANGRYSSVTGGLDNTVDGYGSSIAGGYKNRAVAQRSIVVGNRLKKALKAFDVIF</sequence>
<name>A0A7S1FTJ0_9STRA</name>
<reference evidence="2" key="1">
    <citation type="submission" date="2021-01" db="EMBL/GenBank/DDBJ databases">
        <authorList>
            <person name="Corre E."/>
            <person name="Pelletier E."/>
            <person name="Niang G."/>
            <person name="Scheremetjew M."/>
            <person name="Finn R."/>
            <person name="Kale V."/>
            <person name="Holt S."/>
            <person name="Cochrane G."/>
            <person name="Meng A."/>
            <person name="Brown T."/>
            <person name="Cohen L."/>
        </authorList>
    </citation>
    <scope>NUCLEOTIDE SEQUENCE</scope>
    <source>
        <strain evidence="2">308</strain>
    </source>
</reference>
<evidence type="ECO:0000256" key="1">
    <source>
        <dbReference type="SAM" id="Coils"/>
    </source>
</evidence>